<feature type="region of interest" description="Disordered" evidence="1">
    <location>
        <begin position="1"/>
        <end position="24"/>
    </location>
</feature>
<evidence type="ECO:0000313" key="3">
    <source>
        <dbReference type="Proteomes" id="UP001054252"/>
    </source>
</evidence>
<evidence type="ECO:0000256" key="1">
    <source>
        <dbReference type="SAM" id="MobiDB-lite"/>
    </source>
</evidence>
<dbReference type="Proteomes" id="UP001054252">
    <property type="component" value="Unassembled WGS sequence"/>
</dbReference>
<reference evidence="2 3" key="1">
    <citation type="journal article" date="2021" name="Commun. Biol.">
        <title>The genome of Shorea leprosula (Dipterocarpaceae) highlights the ecological relevance of drought in aseasonal tropical rainforests.</title>
        <authorList>
            <person name="Ng K.K.S."/>
            <person name="Kobayashi M.J."/>
            <person name="Fawcett J.A."/>
            <person name="Hatakeyama M."/>
            <person name="Paape T."/>
            <person name="Ng C.H."/>
            <person name="Ang C.C."/>
            <person name="Tnah L.H."/>
            <person name="Lee C.T."/>
            <person name="Nishiyama T."/>
            <person name="Sese J."/>
            <person name="O'Brien M.J."/>
            <person name="Copetti D."/>
            <person name="Mohd Noor M.I."/>
            <person name="Ong R.C."/>
            <person name="Putra M."/>
            <person name="Sireger I.Z."/>
            <person name="Indrioko S."/>
            <person name="Kosugi Y."/>
            <person name="Izuno A."/>
            <person name="Isagi Y."/>
            <person name="Lee S.L."/>
            <person name="Shimizu K.K."/>
        </authorList>
    </citation>
    <scope>NUCLEOTIDE SEQUENCE [LARGE SCALE GENOMIC DNA]</scope>
    <source>
        <strain evidence="2">214</strain>
    </source>
</reference>
<organism evidence="2 3">
    <name type="scientific">Rubroshorea leprosula</name>
    <dbReference type="NCBI Taxonomy" id="152421"/>
    <lineage>
        <taxon>Eukaryota</taxon>
        <taxon>Viridiplantae</taxon>
        <taxon>Streptophyta</taxon>
        <taxon>Embryophyta</taxon>
        <taxon>Tracheophyta</taxon>
        <taxon>Spermatophyta</taxon>
        <taxon>Magnoliopsida</taxon>
        <taxon>eudicotyledons</taxon>
        <taxon>Gunneridae</taxon>
        <taxon>Pentapetalae</taxon>
        <taxon>rosids</taxon>
        <taxon>malvids</taxon>
        <taxon>Malvales</taxon>
        <taxon>Dipterocarpaceae</taxon>
        <taxon>Rubroshorea</taxon>
    </lineage>
</organism>
<name>A0AAV5KSW6_9ROSI</name>
<sequence length="47" mass="5220">MSAPESVKVGKATSHTTKEWDDSSMEDDNLWVENWKPGIGTILTLLT</sequence>
<protein>
    <submittedName>
        <fullName evidence="2">Uncharacterized protein</fullName>
    </submittedName>
</protein>
<gene>
    <name evidence="2" type="ORF">SLEP1_g36728</name>
</gene>
<dbReference type="AlphaFoldDB" id="A0AAV5KSW6"/>
<keyword evidence="3" id="KW-1185">Reference proteome</keyword>
<comment type="caution">
    <text evidence="2">The sequence shown here is derived from an EMBL/GenBank/DDBJ whole genome shotgun (WGS) entry which is preliminary data.</text>
</comment>
<accession>A0AAV5KSW6</accession>
<evidence type="ECO:0000313" key="2">
    <source>
        <dbReference type="EMBL" id="GKV27566.1"/>
    </source>
</evidence>
<dbReference type="EMBL" id="BPVZ01000076">
    <property type="protein sequence ID" value="GKV27566.1"/>
    <property type="molecule type" value="Genomic_DNA"/>
</dbReference>
<proteinExistence type="predicted"/>